<comment type="caution">
    <text evidence="4">The sequence shown here is derived from an EMBL/GenBank/DDBJ whole genome shotgun (WGS) entry which is preliminary data.</text>
</comment>
<feature type="region of interest" description="Disordered" evidence="2">
    <location>
        <begin position="1"/>
        <end position="28"/>
    </location>
</feature>
<dbReference type="Pfam" id="PF01734">
    <property type="entry name" value="Patatin"/>
    <property type="match status" value="1"/>
</dbReference>
<evidence type="ECO:0000256" key="1">
    <source>
        <dbReference type="ARBA" id="ARBA00023098"/>
    </source>
</evidence>
<dbReference type="EMBL" id="JAXAVX010000002">
    <property type="protein sequence ID" value="MDX8150971.1"/>
    <property type="molecule type" value="Genomic_DNA"/>
</dbReference>
<dbReference type="InterPro" id="IPR016035">
    <property type="entry name" value="Acyl_Trfase/lysoPLipase"/>
</dbReference>
<sequence>MSVTVDEPFAPEPVEPGASATWAEEPNRELAPDPVIEEPRAEIVQAPPPTPAVLPEERRTRALRDLTRIEVALLQTQLDAGHGLHRDDVDRLRYLLGLARLTTFEPGAALTGRCGVRADLDVGDEVAPFRRRVIDGLAEVRDALGDQDATLRAAGMAVSRLWPHAVAERRRLIDRHSGVCSPEELDAEAGTRVLVNAAGGGGGAGFVYLGAQQRLDERDLTAKYVIGASIGALLGVFRARHLRADWPALLDLARTADRRDLFGAGATRRRFGMPGLRPLRLRSSFDRFFTEPDGRSTTIDDLEIAYEAVVAGVRRRPFQKLPAAYRADVTETPDGALPQGRTSPLRLAPALAQRMWQVAAFFDARVVEPVVLGADPDTRRVRALDAAGFSAAIPGVLHYDLTPGDDHPGAGALERLMAERDLAALVDGGVVANVPSELAWRRVQAGRLGTRNAIVLAFDCFHPRWDPRHLWLQPVTQGIGVQMRRQMLFTDVLVRFSPTLSPINLVPSDRALEQSLEWGRASIDKALPLIGALLAPLAYRW</sequence>
<organism evidence="4 5">
    <name type="scientific">Patulibacter brassicae</name>
    <dbReference type="NCBI Taxonomy" id="1705717"/>
    <lineage>
        <taxon>Bacteria</taxon>
        <taxon>Bacillati</taxon>
        <taxon>Actinomycetota</taxon>
        <taxon>Thermoleophilia</taxon>
        <taxon>Solirubrobacterales</taxon>
        <taxon>Patulibacteraceae</taxon>
        <taxon>Patulibacter</taxon>
    </lineage>
</organism>
<evidence type="ECO:0000313" key="5">
    <source>
        <dbReference type="Proteomes" id="UP001277761"/>
    </source>
</evidence>
<dbReference type="SUPFAM" id="SSF52151">
    <property type="entry name" value="FabD/lysophospholipase-like"/>
    <property type="match status" value="1"/>
</dbReference>
<keyword evidence="5" id="KW-1185">Reference proteome</keyword>
<feature type="domain" description="PNPLA" evidence="3">
    <location>
        <begin position="199"/>
        <end position="440"/>
    </location>
</feature>
<dbReference type="Proteomes" id="UP001277761">
    <property type="component" value="Unassembled WGS sequence"/>
</dbReference>
<gene>
    <name evidence="4" type="ORF">SK069_05145</name>
</gene>
<protein>
    <submittedName>
        <fullName evidence="4">Patatin-like phospholipase family protein</fullName>
    </submittedName>
</protein>
<name>A0ABU4VGK9_9ACTN</name>
<reference evidence="4 5" key="1">
    <citation type="submission" date="2023-11" db="EMBL/GenBank/DDBJ databases">
        <authorList>
            <person name="Xu M."/>
            <person name="Jiang T."/>
        </authorList>
    </citation>
    <scope>NUCLEOTIDE SEQUENCE [LARGE SCALE GENOMIC DNA]</scope>
    <source>
        <strain evidence="4 5">SD</strain>
    </source>
</reference>
<proteinExistence type="predicted"/>
<dbReference type="InterPro" id="IPR002641">
    <property type="entry name" value="PNPLA_dom"/>
</dbReference>
<evidence type="ECO:0000313" key="4">
    <source>
        <dbReference type="EMBL" id="MDX8150971.1"/>
    </source>
</evidence>
<accession>A0ABU4VGK9</accession>
<dbReference type="Gene3D" id="3.40.1090.10">
    <property type="entry name" value="Cytosolic phospholipase A2 catalytic domain"/>
    <property type="match status" value="1"/>
</dbReference>
<keyword evidence="1" id="KW-0443">Lipid metabolism</keyword>
<evidence type="ECO:0000256" key="2">
    <source>
        <dbReference type="SAM" id="MobiDB-lite"/>
    </source>
</evidence>
<dbReference type="RefSeq" id="WP_319953124.1">
    <property type="nucleotide sequence ID" value="NZ_JAXAVX010000002.1"/>
</dbReference>
<evidence type="ECO:0000259" key="3">
    <source>
        <dbReference type="Pfam" id="PF01734"/>
    </source>
</evidence>